<feature type="chain" id="PRO_5029465902" evidence="5">
    <location>
        <begin position="18"/>
        <end position="158"/>
    </location>
</feature>
<evidence type="ECO:0000256" key="5">
    <source>
        <dbReference type="SAM" id="SignalP"/>
    </source>
</evidence>
<dbReference type="GO" id="GO:0001530">
    <property type="term" value="F:lipopolysaccharide binding"/>
    <property type="evidence" value="ECO:0007669"/>
    <property type="project" value="TreeGrafter"/>
</dbReference>
<evidence type="ECO:0000256" key="1">
    <source>
        <dbReference type="ARBA" id="ARBA00004613"/>
    </source>
</evidence>
<dbReference type="PANTHER" id="PTHR10206:SF0">
    <property type="entry name" value="CATHELICIDIN B1-RELATED"/>
    <property type="match status" value="1"/>
</dbReference>
<evidence type="ECO:0000313" key="6">
    <source>
        <dbReference type="EMBL" id="NXN90630.1"/>
    </source>
</evidence>
<protein>
    <submittedName>
        <fullName evidence="6">CTHL2 protein</fullName>
    </submittedName>
</protein>
<comment type="subcellular location">
    <subcellularLocation>
        <location evidence="1">Secreted</location>
    </subcellularLocation>
</comment>
<dbReference type="SUPFAM" id="SSF54403">
    <property type="entry name" value="Cystatin/monellin"/>
    <property type="match status" value="1"/>
</dbReference>
<keyword evidence="3" id="KW-0964">Secreted</keyword>
<feature type="non-terminal residue" evidence="6">
    <location>
        <position position="158"/>
    </location>
</feature>
<dbReference type="GO" id="GO:0045087">
    <property type="term" value="P:innate immune response"/>
    <property type="evidence" value="ECO:0007669"/>
    <property type="project" value="TreeGrafter"/>
</dbReference>
<dbReference type="GO" id="GO:0061844">
    <property type="term" value="P:antimicrobial humoral immune response mediated by antimicrobial peptide"/>
    <property type="evidence" value="ECO:0007669"/>
    <property type="project" value="TreeGrafter"/>
</dbReference>
<name>A0A7L1MT11_BOMGA</name>
<dbReference type="Pfam" id="PF00666">
    <property type="entry name" value="Cathelicidins"/>
    <property type="match status" value="1"/>
</dbReference>
<keyword evidence="7" id="KW-1185">Reference proteome</keyword>
<comment type="similarity">
    <text evidence="2">Belongs to the cathelicidin family.</text>
</comment>
<evidence type="ECO:0000256" key="2">
    <source>
        <dbReference type="ARBA" id="ARBA00005320"/>
    </source>
</evidence>
<evidence type="ECO:0000256" key="3">
    <source>
        <dbReference type="ARBA" id="ARBA00022525"/>
    </source>
</evidence>
<sequence length="158" mass="17179">MPSPWVLVLAVLGGACALPAPVPLAYTQALAQAVDSYNQRPEVQNAFRLLSAEPEPAPGVELSSLRRLNFSMMETDCAASARVNLDDCDFKENGVIKECSGPVQLLEDSPEIDLHCSDASSDPVLIQRGRFGRFLGKIRHFRPRVKFSIGLKGSVRLG</sequence>
<feature type="non-terminal residue" evidence="6">
    <location>
        <position position="1"/>
    </location>
</feature>
<feature type="signal peptide" evidence="5">
    <location>
        <begin position="1"/>
        <end position="17"/>
    </location>
</feature>
<evidence type="ECO:0000313" key="7">
    <source>
        <dbReference type="Proteomes" id="UP000532545"/>
    </source>
</evidence>
<dbReference type="Gene3D" id="3.10.450.10">
    <property type="match status" value="1"/>
</dbReference>
<dbReference type="FunFam" id="3.10.450.10:FF:000003">
    <property type="entry name" value="Cathelicidin antimicrobial peptide"/>
    <property type="match status" value="1"/>
</dbReference>
<keyword evidence="5" id="KW-0732">Signal</keyword>
<gene>
    <name evidence="6" type="primary">Cathl2</name>
    <name evidence="6" type="ORF">BOMGAR_R11093</name>
</gene>
<evidence type="ECO:0000256" key="4">
    <source>
        <dbReference type="ARBA" id="ARBA00023157"/>
    </source>
</evidence>
<reference evidence="6 7" key="1">
    <citation type="submission" date="2019-09" db="EMBL/GenBank/DDBJ databases">
        <title>Bird 10,000 Genomes (B10K) Project - Family phase.</title>
        <authorList>
            <person name="Zhang G."/>
        </authorList>
    </citation>
    <scope>NUCLEOTIDE SEQUENCE [LARGE SCALE GENOMIC DNA]</scope>
    <source>
        <strain evidence="6">B10K-DU-002-23</strain>
        <tissue evidence="6">Muscle</tissue>
    </source>
</reference>
<organism evidence="6 7">
    <name type="scientific">Bombycilla garrulus</name>
    <name type="common">Bohemian waxwing</name>
    <name type="synonym">Lanius garrulus</name>
    <dbReference type="NCBI Taxonomy" id="125297"/>
    <lineage>
        <taxon>Eukaryota</taxon>
        <taxon>Metazoa</taxon>
        <taxon>Chordata</taxon>
        <taxon>Craniata</taxon>
        <taxon>Vertebrata</taxon>
        <taxon>Euteleostomi</taxon>
        <taxon>Archelosauria</taxon>
        <taxon>Archosauria</taxon>
        <taxon>Dinosauria</taxon>
        <taxon>Saurischia</taxon>
        <taxon>Theropoda</taxon>
        <taxon>Coelurosauria</taxon>
        <taxon>Aves</taxon>
        <taxon>Neognathae</taxon>
        <taxon>Neoaves</taxon>
        <taxon>Telluraves</taxon>
        <taxon>Australaves</taxon>
        <taxon>Passeriformes</taxon>
        <taxon>Bombycillidae</taxon>
        <taxon>Bombycilla</taxon>
    </lineage>
</organism>
<dbReference type="GO" id="GO:0005615">
    <property type="term" value="C:extracellular space"/>
    <property type="evidence" value="ECO:0007669"/>
    <property type="project" value="TreeGrafter"/>
</dbReference>
<dbReference type="Proteomes" id="UP000532545">
    <property type="component" value="Unassembled WGS sequence"/>
</dbReference>
<dbReference type="GO" id="GO:0050829">
    <property type="term" value="P:defense response to Gram-negative bacterium"/>
    <property type="evidence" value="ECO:0007669"/>
    <property type="project" value="TreeGrafter"/>
</dbReference>
<dbReference type="AlphaFoldDB" id="A0A7L1MT11"/>
<dbReference type="EMBL" id="VXBU01019606">
    <property type="protein sequence ID" value="NXN90630.1"/>
    <property type="molecule type" value="Genomic_DNA"/>
</dbReference>
<accession>A0A7L1MT11</accession>
<dbReference type="InterPro" id="IPR046350">
    <property type="entry name" value="Cystatin_sf"/>
</dbReference>
<dbReference type="PANTHER" id="PTHR10206">
    <property type="entry name" value="CATHELICIDIN"/>
    <property type="match status" value="1"/>
</dbReference>
<dbReference type="OrthoDB" id="9930485at2759"/>
<keyword evidence="4" id="KW-1015">Disulfide bond</keyword>
<comment type="caution">
    <text evidence="6">The sequence shown here is derived from an EMBL/GenBank/DDBJ whole genome shotgun (WGS) entry which is preliminary data.</text>
</comment>
<proteinExistence type="inferred from homology"/>
<dbReference type="GO" id="GO:0050830">
    <property type="term" value="P:defense response to Gram-positive bacterium"/>
    <property type="evidence" value="ECO:0007669"/>
    <property type="project" value="TreeGrafter"/>
</dbReference>
<dbReference type="InterPro" id="IPR001894">
    <property type="entry name" value="Cathelicidin-like"/>
</dbReference>